<organism evidence="1 2">
    <name type="scientific">Acidithiobacillus ferrivorans</name>
    <dbReference type="NCBI Taxonomy" id="160808"/>
    <lineage>
        <taxon>Bacteria</taxon>
        <taxon>Pseudomonadati</taxon>
        <taxon>Pseudomonadota</taxon>
        <taxon>Acidithiobacillia</taxon>
        <taxon>Acidithiobacillales</taxon>
        <taxon>Acidithiobacillaceae</taxon>
        <taxon>Acidithiobacillus</taxon>
    </lineage>
</organism>
<sequence>MGRCARRRWRAAMRRGDIFLVSLDPTAGHEQSGSRPVLIVSPAEFNEATRLPVILPITNGGDFARRLGFAVPVTGIKTTGVVRCDQPRVIDLAARHARKVDTLPASIMDEVLAKVATLFE</sequence>
<dbReference type="PANTHER" id="PTHR33988:SF3">
    <property type="entry name" value="ENDORIBONUCLEASE TOXIN CHPB-RELATED"/>
    <property type="match status" value="1"/>
</dbReference>
<proteinExistence type="predicted"/>
<gene>
    <name evidence="1" type="ORF">H2515_08100</name>
</gene>
<dbReference type="GO" id="GO:0004521">
    <property type="term" value="F:RNA endonuclease activity"/>
    <property type="evidence" value="ECO:0007669"/>
    <property type="project" value="TreeGrafter"/>
</dbReference>
<dbReference type="GO" id="GO:0016075">
    <property type="term" value="P:rRNA catabolic process"/>
    <property type="evidence" value="ECO:0007669"/>
    <property type="project" value="TreeGrafter"/>
</dbReference>
<dbReference type="PANTHER" id="PTHR33988">
    <property type="entry name" value="ENDORIBONUCLEASE MAZF-RELATED"/>
    <property type="match status" value="1"/>
</dbReference>
<accession>A0A7T4WBQ1</accession>
<dbReference type="GO" id="GO:0006402">
    <property type="term" value="P:mRNA catabolic process"/>
    <property type="evidence" value="ECO:0007669"/>
    <property type="project" value="TreeGrafter"/>
</dbReference>
<dbReference type="InterPro" id="IPR011067">
    <property type="entry name" value="Plasmid_toxin/cell-grow_inhib"/>
</dbReference>
<protein>
    <submittedName>
        <fullName evidence="1">Type II toxin-antitoxin system PemK/MazF family toxin</fullName>
    </submittedName>
</protein>
<dbReference type="Pfam" id="PF02452">
    <property type="entry name" value="PemK_toxin"/>
    <property type="match status" value="1"/>
</dbReference>
<dbReference type="Gene3D" id="2.30.30.110">
    <property type="match status" value="1"/>
</dbReference>
<reference evidence="1 2" key="1">
    <citation type="submission" date="2020-07" db="EMBL/GenBank/DDBJ databases">
        <title>Complete genome sequence analysis of Acidithiobacillus ferrivorans XJFY6S-08 reveals extreme environmental adaptation to alpine acid mine drainage.</title>
        <authorList>
            <person name="Yan L."/>
            <person name="Ni Y."/>
        </authorList>
    </citation>
    <scope>NUCLEOTIDE SEQUENCE [LARGE SCALE GENOMIC DNA]</scope>
    <source>
        <strain evidence="1 2">XJFY6S-08</strain>
    </source>
</reference>
<dbReference type="InterPro" id="IPR003477">
    <property type="entry name" value="PemK-like"/>
</dbReference>
<evidence type="ECO:0000313" key="2">
    <source>
        <dbReference type="Proteomes" id="UP000595420"/>
    </source>
</evidence>
<name>A0A7T4WBQ1_9PROT</name>
<dbReference type="Proteomes" id="UP000595420">
    <property type="component" value="Chromosome"/>
</dbReference>
<dbReference type="EMBL" id="CP059488">
    <property type="protein sequence ID" value="QQD71450.1"/>
    <property type="molecule type" value="Genomic_DNA"/>
</dbReference>
<dbReference type="GO" id="GO:0003677">
    <property type="term" value="F:DNA binding"/>
    <property type="evidence" value="ECO:0007669"/>
    <property type="project" value="InterPro"/>
</dbReference>
<dbReference type="AlphaFoldDB" id="A0A7T4WBQ1"/>
<dbReference type="SUPFAM" id="SSF50118">
    <property type="entry name" value="Cell growth inhibitor/plasmid maintenance toxic component"/>
    <property type="match status" value="1"/>
</dbReference>
<evidence type="ECO:0000313" key="1">
    <source>
        <dbReference type="EMBL" id="QQD71450.1"/>
    </source>
</evidence>